<dbReference type="WBParaSite" id="PgR055_g034_t01">
    <property type="protein sequence ID" value="PgR055_g034_t01"/>
    <property type="gene ID" value="PgR055_g034"/>
</dbReference>
<evidence type="ECO:0000256" key="1">
    <source>
        <dbReference type="SAM" id="MobiDB-lite"/>
    </source>
</evidence>
<dbReference type="AlphaFoldDB" id="A0A915BRX0"/>
<organism evidence="2 3">
    <name type="scientific">Parascaris univalens</name>
    <name type="common">Nematode worm</name>
    <dbReference type="NCBI Taxonomy" id="6257"/>
    <lineage>
        <taxon>Eukaryota</taxon>
        <taxon>Metazoa</taxon>
        <taxon>Ecdysozoa</taxon>
        <taxon>Nematoda</taxon>
        <taxon>Chromadorea</taxon>
        <taxon>Rhabditida</taxon>
        <taxon>Spirurina</taxon>
        <taxon>Ascaridomorpha</taxon>
        <taxon>Ascaridoidea</taxon>
        <taxon>Ascarididae</taxon>
        <taxon>Parascaris</taxon>
    </lineage>
</organism>
<dbReference type="Proteomes" id="UP000887569">
    <property type="component" value="Unplaced"/>
</dbReference>
<proteinExistence type="predicted"/>
<feature type="region of interest" description="Disordered" evidence="1">
    <location>
        <begin position="30"/>
        <end position="99"/>
    </location>
</feature>
<sequence>MEVSWTLEAFLRNVQEPSTCQALDAYTEAEQQAAPLHGTPSLDPPTSGRRLQDTPLHGICGGSPVTTGIGEPRGKQTPATSESDLRLTTRSAPRASSVA</sequence>
<name>A0A915BRX0_PARUN</name>
<protein>
    <submittedName>
        <fullName evidence="3">Uncharacterized protein</fullName>
    </submittedName>
</protein>
<reference evidence="3" key="1">
    <citation type="submission" date="2022-11" db="UniProtKB">
        <authorList>
            <consortium name="WormBaseParasite"/>
        </authorList>
    </citation>
    <scope>IDENTIFICATION</scope>
</reference>
<feature type="compositionally biased region" description="Polar residues" evidence="1">
    <location>
        <begin position="77"/>
        <end position="91"/>
    </location>
</feature>
<accession>A0A915BRX0</accession>
<keyword evidence="2" id="KW-1185">Reference proteome</keyword>
<evidence type="ECO:0000313" key="3">
    <source>
        <dbReference type="WBParaSite" id="PgR055_g034_t01"/>
    </source>
</evidence>
<evidence type="ECO:0000313" key="2">
    <source>
        <dbReference type="Proteomes" id="UP000887569"/>
    </source>
</evidence>